<dbReference type="GO" id="GO:0003964">
    <property type="term" value="F:RNA-directed DNA polymerase activity"/>
    <property type="evidence" value="ECO:0007669"/>
    <property type="project" value="UniProtKB-KW"/>
</dbReference>
<dbReference type="Gene3D" id="3.30.70.270">
    <property type="match status" value="1"/>
</dbReference>
<evidence type="ECO:0000256" key="3">
    <source>
        <dbReference type="ARBA" id="ARBA00022695"/>
    </source>
</evidence>
<dbReference type="Pfam" id="PF08388">
    <property type="entry name" value="GIIM"/>
    <property type="match status" value="1"/>
</dbReference>
<evidence type="ECO:0000259" key="10">
    <source>
        <dbReference type="PROSITE" id="PS50878"/>
    </source>
</evidence>
<evidence type="ECO:0000313" key="12">
    <source>
        <dbReference type="Proteomes" id="UP001231941"/>
    </source>
</evidence>
<evidence type="ECO:0000256" key="7">
    <source>
        <dbReference type="ARBA" id="ARBA00023118"/>
    </source>
</evidence>
<dbReference type="InterPro" id="IPR051083">
    <property type="entry name" value="GrpII_Intron_Splice-Mob/Def"/>
</dbReference>
<keyword evidence="3 11" id="KW-0548">Nucleotidyltransferase</keyword>
<keyword evidence="4" id="KW-0479">Metal-binding</keyword>
<dbReference type="RefSeq" id="WP_305992609.1">
    <property type="nucleotide sequence ID" value="NZ_JAVAMP010000007.1"/>
</dbReference>
<dbReference type="EC" id="2.7.7.49" evidence="1"/>
<evidence type="ECO:0000256" key="5">
    <source>
        <dbReference type="ARBA" id="ARBA00022842"/>
    </source>
</evidence>
<dbReference type="PRINTS" id="PR00866">
    <property type="entry name" value="RNADNAPOLMS"/>
</dbReference>
<comment type="catalytic activity">
    <reaction evidence="9">
        <text>DNA(n) + a 2'-deoxyribonucleoside 5'-triphosphate = DNA(n+1) + diphosphate</text>
        <dbReference type="Rhea" id="RHEA:22508"/>
        <dbReference type="Rhea" id="RHEA-COMP:17339"/>
        <dbReference type="Rhea" id="RHEA-COMP:17340"/>
        <dbReference type="ChEBI" id="CHEBI:33019"/>
        <dbReference type="ChEBI" id="CHEBI:61560"/>
        <dbReference type="ChEBI" id="CHEBI:173112"/>
        <dbReference type="EC" id="2.7.7.49"/>
    </reaction>
</comment>
<keyword evidence="2 11" id="KW-0808">Transferase</keyword>
<protein>
    <recommendedName>
        <fullName evidence="1">RNA-directed DNA polymerase</fullName>
        <ecNumber evidence="1">2.7.7.49</ecNumber>
    </recommendedName>
</protein>
<dbReference type="InterPro" id="IPR000477">
    <property type="entry name" value="RT_dom"/>
</dbReference>
<dbReference type="InterPro" id="IPR000123">
    <property type="entry name" value="Reverse_transcriptase_msDNA"/>
</dbReference>
<accession>A0ABT9J145</accession>
<dbReference type="InterPro" id="IPR013597">
    <property type="entry name" value="Mat_intron_G2"/>
</dbReference>
<keyword evidence="7" id="KW-0051">Antiviral defense</keyword>
<keyword evidence="6 11" id="KW-0695">RNA-directed DNA polymerase</keyword>
<dbReference type="InterPro" id="IPR030931">
    <property type="entry name" value="Group_II_RT_mat"/>
</dbReference>
<proteinExistence type="inferred from homology"/>
<dbReference type="Pfam" id="PF00078">
    <property type="entry name" value="RVT_1"/>
    <property type="match status" value="1"/>
</dbReference>
<organism evidence="11 12">
    <name type="scientific">Chengkuizengella axinellae</name>
    <dbReference type="NCBI Taxonomy" id="3064388"/>
    <lineage>
        <taxon>Bacteria</taxon>
        <taxon>Bacillati</taxon>
        <taxon>Bacillota</taxon>
        <taxon>Bacilli</taxon>
        <taxon>Bacillales</taxon>
        <taxon>Paenibacillaceae</taxon>
        <taxon>Chengkuizengella</taxon>
    </lineage>
</organism>
<keyword evidence="5" id="KW-0460">Magnesium</keyword>
<sequence>MNVTNTGAKGSQLPTDENWVEGSLQKNSAEHEGYAGVHNLGRITENNNTDANESKKGLLEKIVRRDNMNQAFKKVKANKGSHGIDGMKVDELLQYLKENGNLIKQSILDGKYCPHPVRRVEIPKEDGKKKRKLGIPTVVDRVIQQAINQILTPIFEEQFSDNSFGFRPKRSTHQAIRKSQNNINEGYKYVVDMDLEKYFDTVNQSKIAEILSRTIEDGRVISLIHKYLRAGAMVKHKFEETKVGVPQGGPLSPILSNIMLNELDKELERRGHRFVRYADDLLIFCKSRRSAERTLKNILPFIEKKLFLKVNREKTVVDYVGKVKFLGFSFYQNKGETKIRIHPKSIAKMRSKVRELTSRSHGIGNDDRAMKLRRYIMGWVNYFKIADMKKLLHQTDKWMRRRIRMVYWKQWKRIKTRFKMLQSLGIHKQKAWEYANTRKSYWRTSKSPILSKSLGNNRIKGFGFLFFSEYYRQVTV</sequence>
<dbReference type="SUPFAM" id="SSF56672">
    <property type="entry name" value="DNA/RNA polymerases"/>
    <property type="match status" value="1"/>
</dbReference>
<name>A0ABT9J145_9BACL</name>
<reference evidence="11 12" key="1">
    <citation type="submission" date="2023-08" db="EMBL/GenBank/DDBJ databases">
        <authorList>
            <person name="Park J.-S."/>
        </authorList>
    </citation>
    <scope>NUCLEOTIDE SEQUENCE [LARGE SCALE GENOMIC DNA]</scope>
    <source>
        <strain evidence="11 12">2205SS18-9</strain>
    </source>
</reference>
<dbReference type="PANTHER" id="PTHR34047">
    <property type="entry name" value="NUCLEAR INTRON MATURASE 1, MITOCHONDRIAL-RELATED"/>
    <property type="match status" value="1"/>
</dbReference>
<comment type="similarity">
    <text evidence="8">Belongs to the bacterial reverse transcriptase family.</text>
</comment>
<evidence type="ECO:0000256" key="6">
    <source>
        <dbReference type="ARBA" id="ARBA00022918"/>
    </source>
</evidence>
<dbReference type="NCBIfam" id="TIGR04416">
    <property type="entry name" value="group_II_RT_mat"/>
    <property type="match status" value="1"/>
</dbReference>
<evidence type="ECO:0000256" key="4">
    <source>
        <dbReference type="ARBA" id="ARBA00022723"/>
    </source>
</evidence>
<dbReference type="PROSITE" id="PS50878">
    <property type="entry name" value="RT_POL"/>
    <property type="match status" value="1"/>
</dbReference>
<dbReference type="PANTHER" id="PTHR34047:SF8">
    <property type="entry name" value="PROTEIN YKFC"/>
    <property type="match status" value="1"/>
</dbReference>
<dbReference type="Proteomes" id="UP001231941">
    <property type="component" value="Unassembled WGS sequence"/>
</dbReference>
<evidence type="ECO:0000256" key="1">
    <source>
        <dbReference type="ARBA" id="ARBA00012493"/>
    </source>
</evidence>
<dbReference type="InterPro" id="IPR043128">
    <property type="entry name" value="Rev_trsase/Diguanyl_cyclase"/>
</dbReference>
<evidence type="ECO:0000256" key="8">
    <source>
        <dbReference type="ARBA" id="ARBA00034120"/>
    </source>
</evidence>
<dbReference type="EMBL" id="JAVAMP010000007">
    <property type="protein sequence ID" value="MDP5275298.1"/>
    <property type="molecule type" value="Genomic_DNA"/>
</dbReference>
<evidence type="ECO:0000256" key="2">
    <source>
        <dbReference type="ARBA" id="ARBA00022679"/>
    </source>
</evidence>
<feature type="domain" description="Reverse transcriptase" evidence="10">
    <location>
        <begin position="103"/>
        <end position="330"/>
    </location>
</feature>
<evidence type="ECO:0000313" key="11">
    <source>
        <dbReference type="EMBL" id="MDP5275298.1"/>
    </source>
</evidence>
<dbReference type="CDD" id="cd01651">
    <property type="entry name" value="RT_G2_intron"/>
    <property type="match status" value="1"/>
</dbReference>
<dbReference type="InterPro" id="IPR043502">
    <property type="entry name" value="DNA/RNA_pol_sf"/>
</dbReference>
<keyword evidence="12" id="KW-1185">Reference proteome</keyword>
<evidence type="ECO:0000256" key="9">
    <source>
        <dbReference type="ARBA" id="ARBA00048173"/>
    </source>
</evidence>
<gene>
    <name evidence="11" type="primary">ltrA</name>
    <name evidence="11" type="ORF">Q5Y73_14400</name>
</gene>
<comment type="caution">
    <text evidence="11">The sequence shown here is derived from an EMBL/GenBank/DDBJ whole genome shotgun (WGS) entry which is preliminary data.</text>
</comment>